<dbReference type="Proteomes" id="UP000006564">
    <property type="component" value="Chromosome 8"/>
</dbReference>
<feature type="transmembrane region" description="Helical" evidence="5">
    <location>
        <begin position="332"/>
        <end position="354"/>
    </location>
</feature>
<feature type="transmembrane region" description="Helical" evidence="5">
    <location>
        <begin position="448"/>
        <end position="468"/>
    </location>
</feature>
<dbReference type="GO" id="GO:0022857">
    <property type="term" value="F:transmembrane transporter activity"/>
    <property type="evidence" value="ECO:0007669"/>
    <property type="project" value="InterPro"/>
</dbReference>
<feature type="transmembrane region" description="Helical" evidence="5">
    <location>
        <begin position="54"/>
        <end position="81"/>
    </location>
</feature>
<dbReference type="OMA" id="FETQFTR"/>
<evidence type="ECO:0000256" key="5">
    <source>
        <dbReference type="SAM" id="Phobius"/>
    </source>
</evidence>
<feature type="transmembrane region" description="Helical" evidence="5">
    <location>
        <begin position="93"/>
        <end position="117"/>
    </location>
</feature>
<proteinExistence type="predicted"/>
<dbReference type="RefSeq" id="XP_023093992.1">
    <property type="nucleotide sequence ID" value="XM_023233248.1"/>
</dbReference>
<reference evidence="6 7" key="1">
    <citation type="journal article" date="2005" name="Nature">
        <title>Genome sequencing and analysis of Aspergillus oryzae.</title>
        <authorList>
            <person name="Machida M."/>
            <person name="Asai K."/>
            <person name="Sano M."/>
            <person name="Tanaka T."/>
            <person name="Kumagai T."/>
            <person name="Terai G."/>
            <person name="Kusumoto K."/>
            <person name="Arima T."/>
            <person name="Akita O."/>
            <person name="Kashiwagi Y."/>
            <person name="Abe K."/>
            <person name="Gomi K."/>
            <person name="Horiuchi H."/>
            <person name="Kitamoto K."/>
            <person name="Kobayashi T."/>
            <person name="Takeuchi M."/>
            <person name="Denning D.W."/>
            <person name="Galagan J.E."/>
            <person name="Nierman W.C."/>
            <person name="Yu J."/>
            <person name="Archer D.B."/>
            <person name="Bennett J.W."/>
            <person name="Bhatnagar D."/>
            <person name="Cleveland T.E."/>
            <person name="Fedorova N.D."/>
            <person name="Gotoh O."/>
            <person name="Horikawa H."/>
            <person name="Hosoyama A."/>
            <person name="Ichinomiya M."/>
            <person name="Igarashi R."/>
            <person name="Iwashita K."/>
            <person name="Juvvadi P.R."/>
            <person name="Kato M."/>
            <person name="Kato Y."/>
            <person name="Kin T."/>
            <person name="Kokubun A."/>
            <person name="Maeda H."/>
            <person name="Maeyama N."/>
            <person name="Maruyama J."/>
            <person name="Nagasaki H."/>
            <person name="Nakajima T."/>
            <person name="Oda K."/>
            <person name="Okada K."/>
            <person name="Paulsen I."/>
            <person name="Sakamoto K."/>
            <person name="Sawano T."/>
            <person name="Takahashi M."/>
            <person name="Takase K."/>
            <person name="Terabayashi Y."/>
            <person name="Wortman J."/>
            <person name="Yamada O."/>
            <person name="Yamagata Y."/>
            <person name="Anazawa H."/>
            <person name="Hata Y."/>
            <person name="Koide Y."/>
            <person name="Komori T."/>
            <person name="Koyama Y."/>
            <person name="Minetoki T."/>
            <person name="Suharnan S."/>
            <person name="Tanaka A."/>
            <person name="Isono K."/>
            <person name="Kuhara S."/>
            <person name="Ogasawara N."/>
            <person name="Kikuchi H."/>
        </authorList>
    </citation>
    <scope>NUCLEOTIDE SEQUENCE [LARGE SCALE GENOMIC DNA]</scope>
    <source>
        <strain evidence="7">ATCC 42149 / RIB 40</strain>
    </source>
</reference>
<name>Q2TXV4_ASPOR</name>
<dbReference type="InterPro" id="IPR011701">
    <property type="entry name" value="MFS"/>
</dbReference>
<protein>
    <submittedName>
        <fullName evidence="6">DNA, SC103</fullName>
    </submittedName>
</protein>
<dbReference type="VEuPathDB" id="FungiDB:AO090103000506"/>
<feature type="transmembrane region" description="Helical" evidence="5">
    <location>
        <begin position="417"/>
        <end position="436"/>
    </location>
</feature>
<dbReference type="EMBL" id="AP007174">
    <property type="protein sequence ID" value="BAE65919.1"/>
    <property type="molecule type" value="Genomic_DNA"/>
</dbReference>
<keyword evidence="2 5" id="KW-0812">Transmembrane</keyword>
<feature type="transmembrane region" description="Helical" evidence="5">
    <location>
        <begin position="123"/>
        <end position="145"/>
    </location>
</feature>
<dbReference type="GeneID" id="5999174"/>
<keyword evidence="7" id="KW-1185">Reference proteome</keyword>
<dbReference type="KEGG" id="aor:AO090103000506"/>
<evidence type="ECO:0000313" key="6">
    <source>
        <dbReference type="EMBL" id="BAE65919.1"/>
    </source>
</evidence>
<dbReference type="GO" id="GO:0005886">
    <property type="term" value="C:plasma membrane"/>
    <property type="evidence" value="ECO:0007669"/>
    <property type="project" value="TreeGrafter"/>
</dbReference>
<dbReference type="HOGENOM" id="CLU_008455_13_4_1"/>
<dbReference type="PANTHER" id="PTHR23502:SF139">
    <property type="entry name" value="MAJOR FACILITATOR SUPERFAMILY (MFS) PROFILE DOMAIN-CONTAINING PROTEIN-RELATED"/>
    <property type="match status" value="1"/>
</dbReference>
<feature type="transmembrane region" description="Helical" evidence="5">
    <location>
        <begin position="198"/>
        <end position="219"/>
    </location>
</feature>
<dbReference type="AlphaFoldDB" id="Q2TXV4"/>
<gene>
    <name evidence="6" type="ORF">AO090103000506</name>
</gene>
<comment type="subcellular location">
    <subcellularLocation>
        <location evidence="1">Membrane</location>
        <topology evidence="1">Multi-pass membrane protein</topology>
    </subcellularLocation>
</comment>
<evidence type="ECO:0000256" key="1">
    <source>
        <dbReference type="ARBA" id="ARBA00004141"/>
    </source>
</evidence>
<dbReference type="SUPFAM" id="SSF103473">
    <property type="entry name" value="MFS general substrate transporter"/>
    <property type="match status" value="1"/>
</dbReference>
<keyword evidence="3 5" id="KW-1133">Transmembrane helix</keyword>
<organism evidence="6 7">
    <name type="scientific">Aspergillus oryzae (strain ATCC 42149 / RIB 40)</name>
    <name type="common">Yellow koji mold</name>
    <dbReference type="NCBI Taxonomy" id="510516"/>
    <lineage>
        <taxon>Eukaryota</taxon>
        <taxon>Fungi</taxon>
        <taxon>Dikarya</taxon>
        <taxon>Ascomycota</taxon>
        <taxon>Pezizomycotina</taxon>
        <taxon>Eurotiomycetes</taxon>
        <taxon>Eurotiomycetidae</taxon>
        <taxon>Eurotiales</taxon>
        <taxon>Aspergillaceae</taxon>
        <taxon>Aspergillus</taxon>
        <taxon>Aspergillus subgen. Circumdati</taxon>
    </lineage>
</organism>
<feature type="transmembrane region" description="Helical" evidence="5">
    <location>
        <begin position="511"/>
        <end position="532"/>
    </location>
</feature>
<evidence type="ECO:0000256" key="2">
    <source>
        <dbReference type="ARBA" id="ARBA00022692"/>
    </source>
</evidence>
<feature type="transmembrane region" description="Helical" evidence="5">
    <location>
        <begin position="374"/>
        <end position="396"/>
    </location>
</feature>
<accession>Q2TXV4</accession>
<dbReference type="Gene3D" id="1.20.1250.20">
    <property type="entry name" value="MFS general substrate transporter like domains"/>
    <property type="match status" value="1"/>
</dbReference>
<dbReference type="PANTHER" id="PTHR23502">
    <property type="entry name" value="MAJOR FACILITATOR SUPERFAMILY"/>
    <property type="match status" value="1"/>
</dbReference>
<sequence>MDDKPAIELAECVEAGTKSRGNILVDADGQVQRLPVPSKDPNDPLNYSTWEKTAIIVSCCWFSTMSLSCIGGLGAILNVFFQLYLPQGYTTNQVVWLSTFPSLFVGIGNFLILPLGLLYGRRIATIISTVVLLGATIGCAVCNTWEQHLALRIIQGLAAGATESVGSSRKLIIHPNQVLPLILAEVTFVHQHGMVYGLYWAAQNAITGCLTLAASYEVASLGWRWFYWVFAIAVAIGLVLVVFGGFETGYKRRSQFVNGRMVITDRFGVTRMLTEDETREVLESQGHPSSGEEIPEELRPKKTYWQMLKPWSHPTESALTFIPQILFQIVEALLCPGILYATLLSSVVLASSIGMSLSYNTVLEYNYHWAPESIGLINLGGVFGGFGGMLYAGFLGDKFIVWKATRNGGAFAPEHRLILLIFPGVLGVAALLLYGFTADGGATWGGPYMGWTLFQITFVSVLILSTSFAAESWERNPGPALVAVVGMKNIVAFGLSYGINPMVEKYSYPTAMGILAAVTGGVFLLGIPVYILNPRVSTNVGIYHTF</sequence>
<dbReference type="EMBL" id="BA000056">
    <property type="protein sequence ID" value="BAE65919.1"/>
    <property type="molecule type" value="Genomic_DNA"/>
</dbReference>
<feature type="transmembrane region" description="Helical" evidence="5">
    <location>
        <begin position="480"/>
        <end position="499"/>
    </location>
</feature>
<dbReference type="Pfam" id="PF07690">
    <property type="entry name" value="MFS_1"/>
    <property type="match status" value="1"/>
</dbReference>
<evidence type="ECO:0000313" key="7">
    <source>
        <dbReference type="Proteomes" id="UP000006564"/>
    </source>
</evidence>
<dbReference type="InterPro" id="IPR036259">
    <property type="entry name" value="MFS_trans_sf"/>
</dbReference>
<evidence type="ECO:0000256" key="4">
    <source>
        <dbReference type="ARBA" id="ARBA00023136"/>
    </source>
</evidence>
<feature type="transmembrane region" description="Helical" evidence="5">
    <location>
        <begin position="225"/>
        <end position="246"/>
    </location>
</feature>
<evidence type="ECO:0000256" key="3">
    <source>
        <dbReference type="ARBA" id="ARBA00022989"/>
    </source>
</evidence>
<keyword evidence="4 5" id="KW-0472">Membrane</keyword>